<sequence length="546" mass="60542">MRRTCVSWRFQSCSSHCRIKNFSLLVDEMRDRSGGREVEQGRSLEEYVLSSLGIFHLPDVHVCSTINIYCGGAPFASFLYLFGVLVDQTEILTGMEDQFPKIETFMHKKLAACSSFHGMATGSKYFGDPTNWGRVGDGNGGMKSPSRSSSERLFSSSESCSSADDRVSGTNLIRNIPGIGKQGAVKHNHESFFMSGLNSINAHGANSISDQTIKESSIPVNFLESFPTLNNQAQVPEPPSPSSLSNTSNPPNLTLFLQEPAAASLLDPSKQVLDPPCKDQRCEPAMSLFPNISFSMPQLDQIHFQPSNEWFKINQTLANYSTKGFNDYWLSTTKTQPMKYTGRTLQNHHQKPSFSSASTSPGKLFRGVRQRHWGKWVAEIRLPRNRTRVWLGTFDTAEEAAIAYDTAAYMLRGDYAHLNFPDLKHQLKSNSLNRTTAALLQSKLQAISQGNNISGDQNKHISDHPPPPSPNKINVHDSDAKKLKGPSQNTARKERQFEVGGKTGGEVMENRKGQEVVASDIDAVQLSRMPSLDMDMIWDALLVSDS</sequence>
<dbReference type="GO" id="GO:0009873">
    <property type="term" value="P:ethylene-activated signaling pathway"/>
    <property type="evidence" value="ECO:0007669"/>
    <property type="project" value="UniProtKB-KW"/>
</dbReference>
<dbReference type="SUPFAM" id="SSF54171">
    <property type="entry name" value="DNA-binding domain"/>
    <property type="match status" value="1"/>
</dbReference>
<evidence type="ECO:0000256" key="9">
    <source>
        <dbReference type="SAM" id="MobiDB-lite"/>
    </source>
</evidence>
<dbReference type="PANTHER" id="PTHR31657">
    <property type="entry name" value="ETHYLENE-RESPONSIVE TRANSCRIPTION FACTOR ERF061"/>
    <property type="match status" value="1"/>
</dbReference>
<feature type="region of interest" description="Disordered" evidence="9">
    <location>
        <begin position="450"/>
        <end position="510"/>
    </location>
</feature>
<evidence type="ECO:0000256" key="4">
    <source>
        <dbReference type="ARBA" id="ARBA00023125"/>
    </source>
</evidence>
<dbReference type="Gene3D" id="3.30.730.10">
    <property type="entry name" value="AP2/ERF domain"/>
    <property type="match status" value="1"/>
</dbReference>
<evidence type="ECO:0000313" key="11">
    <source>
        <dbReference type="EMBL" id="KAB5516158.1"/>
    </source>
</evidence>
<feature type="compositionally biased region" description="Low complexity" evidence="9">
    <location>
        <begin position="242"/>
        <end position="253"/>
    </location>
</feature>
<dbReference type="GO" id="GO:0000976">
    <property type="term" value="F:transcription cis-regulatory region binding"/>
    <property type="evidence" value="ECO:0007669"/>
    <property type="project" value="UniProtKB-ARBA"/>
</dbReference>
<evidence type="ECO:0000256" key="1">
    <source>
        <dbReference type="ARBA" id="ARBA00004123"/>
    </source>
</evidence>
<dbReference type="EMBL" id="VDCV01000017">
    <property type="protein sequence ID" value="KAB5516158.1"/>
    <property type="molecule type" value="Genomic_DNA"/>
</dbReference>
<keyword evidence="3" id="KW-0805">Transcription regulation</keyword>
<dbReference type="InterPro" id="IPR051758">
    <property type="entry name" value="ERF/AP2-like"/>
</dbReference>
<dbReference type="InterPro" id="IPR016177">
    <property type="entry name" value="DNA-bd_dom_sf"/>
</dbReference>
<comment type="subcellular location">
    <subcellularLocation>
        <location evidence="1">Nucleus</location>
    </subcellularLocation>
</comment>
<organism evidence="11 12">
    <name type="scientific">Salix brachista</name>
    <dbReference type="NCBI Taxonomy" id="2182728"/>
    <lineage>
        <taxon>Eukaryota</taxon>
        <taxon>Viridiplantae</taxon>
        <taxon>Streptophyta</taxon>
        <taxon>Embryophyta</taxon>
        <taxon>Tracheophyta</taxon>
        <taxon>Spermatophyta</taxon>
        <taxon>Magnoliopsida</taxon>
        <taxon>eudicotyledons</taxon>
        <taxon>Gunneridae</taxon>
        <taxon>Pentapetalae</taxon>
        <taxon>rosids</taxon>
        <taxon>fabids</taxon>
        <taxon>Malpighiales</taxon>
        <taxon>Salicaceae</taxon>
        <taxon>Saliceae</taxon>
        <taxon>Salix</taxon>
    </lineage>
</organism>
<dbReference type="InterPro" id="IPR036955">
    <property type="entry name" value="AP2/ERF_dom_sf"/>
</dbReference>
<feature type="compositionally biased region" description="Low complexity" evidence="9">
    <location>
        <begin position="144"/>
        <end position="162"/>
    </location>
</feature>
<dbReference type="FunFam" id="3.30.730.10:FF:000001">
    <property type="entry name" value="Ethylene-responsive transcription factor 2"/>
    <property type="match status" value="1"/>
</dbReference>
<dbReference type="AlphaFoldDB" id="A0A5N5JAE9"/>
<dbReference type="GO" id="GO:0003700">
    <property type="term" value="F:DNA-binding transcription factor activity"/>
    <property type="evidence" value="ECO:0007669"/>
    <property type="project" value="InterPro"/>
</dbReference>
<dbReference type="PROSITE" id="PS51032">
    <property type="entry name" value="AP2_ERF"/>
    <property type="match status" value="1"/>
</dbReference>
<feature type="region of interest" description="Disordered" evidence="9">
    <location>
        <begin position="230"/>
        <end position="253"/>
    </location>
</feature>
<keyword evidence="6" id="KW-0804">Transcription</keyword>
<keyword evidence="2" id="KW-0936">Ethylene signaling pathway</keyword>
<protein>
    <recommendedName>
        <fullName evidence="10">AP2/ERF domain-containing protein</fullName>
    </recommendedName>
</protein>
<proteinExistence type="inferred from homology"/>
<comment type="caution">
    <text evidence="11">The sequence shown here is derived from an EMBL/GenBank/DDBJ whole genome shotgun (WGS) entry which is preliminary data.</text>
</comment>
<gene>
    <name evidence="11" type="ORF">DKX38_026806</name>
</gene>
<keyword evidence="7" id="KW-0539">Nucleus</keyword>
<evidence type="ECO:0000259" key="10">
    <source>
        <dbReference type="PROSITE" id="PS51032"/>
    </source>
</evidence>
<dbReference type="PANTHER" id="PTHR31657:SF40">
    <property type="entry name" value="ETHYLENE-RESPONSIVE TRANSCRIPTION FACTOR ERF062"/>
    <property type="match status" value="1"/>
</dbReference>
<keyword evidence="5" id="KW-0010">Activator</keyword>
<evidence type="ECO:0000256" key="6">
    <source>
        <dbReference type="ARBA" id="ARBA00023163"/>
    </source>
</evidence>
<dbReference type="Pfam" id="PF00847">
    <property type="entry name" value="AP2"/>
    <property type="match status" value="1"/>
</dbReference>
<evidence type="ECO:0000256" key="2">
    <source>
        <dbReference type="ARBA" id="ARBA00022745"/>
    </source>
</evidence>
<name>A0A5N5JAE9_9ROSI</name>
<evidence type="ECO:0000256" key="3">
    <source>
        <dbReference type="ARBA" id="ARBA00023015"/>
    </source>
</evidence>
<evidence type="ECO:0000256" key="8">
    <source>
        <dbReference type="ARBA" id="ARBA00024343"/>
    </source>
</evidence>
<accession>A0A5N5JAE9</accession>
<dbReference type="CDD" id="cd00018">
    <property type="entry name" value="AP2"/>
    <property type="match status" value="1"/>
</dbReference>
<dbReference type="Proteomes" id="UP000326939">
    <property type="component" value="Chromosome 17"/>
</dbReference>
<comment type="similarity">
    <text evidence="8">Belongs to the AP2/ERF transcription factor family. ERF subfamily.</text>
</comment>
<dbReference type="InterPro" id="IPR001471">
    <property type="entry name" value="AP2/ERF_dom"/>
</dbReference>
<dbReference type="PRINTS" id="PR00367">
    <property type="entry name" value="ETHRSPELEMNT"/>
</dbReference>
<evidence type="ECO:0000313" key="12">
    <source>
        <dbReference type="Proteomes" id="UP000326939"/>
    </source>
</evidence>
<feature type="region of interest" description="Disordered" evidence="9">
    <location>
        <begin position="136"/>
        <end position="166"/>
    </location>
</feature>
<dbReference type="SMART" id="SM00380">
    <property type="entry name" value="AP2"/>
    <property type="match status" value="1"/>
</dbReference>
<keyword evidence="4" id="KW-0238">DNA-binding</keyword>
<evidence type="ECO:0000256" key="7">
    <source>
        <dbReference type="ARBA" id="ARBA00023242"/>
    </source>
</evidence>
<reference evidence="12" key="1">
    <citation type="journal article" date="2019" name="Gigascience">
        <title>De novo genome assembly of the endangered Acer yangbiense, a plant species with extremely small populations endemic to Yunnan Province, China.</title>
        <authorList>
            <person name="Yang J."/>
            <person name="Wariss H.M."/>
            <person name="Tao L."/>
            <person name="Zhang R."/>
            <person name="Yun Q."/>
            <person name="Hollingsworth P."/>
            <person name="Dao Z."/>
            <person name="Luo G."/>
            <person name="Guo H."/>
            <person name="Ma Y."/>
            <person name="Sun W."/>
        </authorList>
    </citation>
    <scope>NUCLEOTIDE SEQUENCE [LARGE SCALE GENOMIC DNA]</scope>
    <source>
        <strain evidence="12">cv. br00</strain>
    </source>
</reference>
<keyword evidence="12" id="KW-1185">Reference proteome</keyword>
<feature type="domain" description="AP2/ERF" evidence="10">
    <location>
        <begin position="364"/>
        <end position="421"/>
    </location>
</feature>
<evidence type="ECO:0000256" key="5">
    <source>
        <dbReference type="ARBA" id="ARBA00023159"/>
    </source>
</evidence>
<dbReference type="GO" id="GO:0005634">
    <property type="term" value="C:nucleus"/>
    <property type="evidence" value="ECO:0007669"/>
    <property type="project" value="UniProtKB-SubCell"/>
</dbReference>